<feature type="binding site" evidence="5">
    <location>
        <begin position="293"/>
        <end position="296"/>
    </location>
    <ligand>
        <name>pyridoxal 5'-phosphate</name>
        <dbReference type="ChEBI" id="CHEBI:597326"/>
    </ligand>
</feature>
<evidence type="ECO:0000256" key="7">
    <source>
        <dbReference type="RuleBase" id="RU003738"/>
    </source>
</evidence>
<dbReference type="SUPFAM" id="SSF50621">
    <property type="entry name" value="Alanine racemase C-terminal domain-like"/>
    <property type="match status" value="1"/>
</dbReference>
<evidence type="ECO:0000256" key="1">
    <source>
        <dbReference type="ARBA" id="ARBA00001933"/>
    </source>
</evidence>
<comment type="cofactor">
    <cofactor evidence="1 5 7">
        <name>pyridoxal 5'-phosphate</name>
        <dbReference type="ChEBI" id="CHEBI:597326"/>
    </cofactor>
</comment>
<dbReference type="RefSeq" id="WP_266106277.1">
    <property type="nucleotide sequence ID" value="NZ_JANIDW010000001.1"/>
</dbReference>
<dbReference type="Gene3D" id="2.40.37.10">
    <property type="entry name" value="Lyase, Ornithine Decarboxylase, Chain A, domain 1"/>
    <property type="match status" value="1"/>
</dbReference>
<dbReference type="PANTHER" id="PTHR43727">
    <property type="entry name" value="DIAMINOPIMELATE DECARBOXYLASE"/>
    <property type="match status" value="1"/>
</dbReference>
<keyword evidence="5 7" id="KW-0457">Lysine biosynthesis</keyword>
<dbReference type="PROSITE" id="PS00879">
    <property type="entry name" value="ODR_DC_2_2"/>
    <property type="match status" value="1"/>
</dbReference>
<feature type="binding site" evidence="5">
    <location>
        <position position="296"/>
    </location>
    <ligand>
        <name>substrate</name>
    </ligand>
</feature>
<evidence type="ECO:0000313" key="10">
    <source>
        <dbReference type="Proteomes" id="UP001165648"/>
    </source>
</evidence>
<keyword evidence="5" id="KW-0028">Amino-acid biosynthesis</keyword>
<dbReference type="Gene3D" id="3.20.20.10">
    <property type="entry name" value="Alanine racemase"/>
    <property type="match status" value="1"/>
</dbReference>
<proteinExistence type="inferred from homology"/>
<keyword evidence="4 5" id="KW-0456">Lyase</keyword>
<dbReference type="GO" id="GO:0008836">
    <property type="term" value="F:diaminopimelate decarboxylase activity"/>
    <property type="evidence" value="ECO:0007669"/>
    <property type="project" value="UniProtKB-EC"/>
</dbReference>
<reference evidence="9 10" key="1">
    <citation type="submission" date="2022-07" db="EMBL/GenBank/DDBJ databases">
        <title>Bombella genomes.</title>
        <authorList>
            <person name="Harer L."/>
            <person name="Styblova S."/>
            <person name="Ehrmann M."/>
        </authorList>
    </citation>
    <scope>NUCLEOTIDE SEQUENCE [LARGE SCALE GENOMIC DNA]</scope>
    <source>
        <strain evidence="9 10">TMW 2.2558</strain>
    </source>
</reference>
<keyword evidence="2 5" id="KW-0210">Decarboxylase</keyword>
<dbReference type="PANTHER" id="PTHR43727:SF2">
    <property type="entry name" value="GROUP IV DECARBOXYLASE"/>
    <property type="match status" value="1"/>
</dbReference>
<comment type="subunit">
    <text evidence="5">Homodimer.</text>
</comment>
<keyword evidence="10" id="KW-1185">Reference proteome</keyword>
<dbReference type="Pfam" id="PF02784">
    <property type="entry name" value="Orn_Arg_deC_N"/>
    <property type="match status" value="1"/>
</dbReference>
<dbReference type="PRINTS" id="PR01179">
    <property type="entry name" value="ODADCRBXLASE"/>
</dbReference>
<dbReference type="PRINTS" id="PR01181">
    <property type="entry name" value="DAPDCRBXLASE"/>
</dbReference>
<feature type="binding site" evidence="5">
    <location>
        <position position="335"/>
    </location>
    <ligand>
        <name>substrate</name>
    </ligand>
</feature>
<feature type="domain" description="Orn/DAP/Arg decarboxylase 2 N-terminal" evidence="8">
    <location>
        <begin position="53"/>
        <end position="300"/>
    </location>
</feature>
<dbReference type="InterPro" id="IPR029066">
    <property type="entry name" value="PLP-binding_barrel"/>
</dbReference>
<evidence type="ECO:0000259" key="8">
    <source>
        <dbReference type="Pfam" id="PF02784"/>
    </source>
</evidence>
<feature type="binding site" evidence="5">
    <location>
        <position position="392"/>
    </location>
    <ligand>
        <name>substrate</name>
    </ligand>
</feature>
<feature type="binding site" evidence="5">
    <location>
        <position position="392"/>
    </location>
    <ligand>
        <name>pyridoxal 5'-phosphate</name>
        <dbReference type="ChEBI" id="CHEBI:597326"/>
    </ligand>
</feature>
<evidence type="ECO:0000256" key="3">
    <source>
        <dbReference type="ARBA" id="ARBA00022898"/>
    </source>
</evidence>
<dbReference type="InterPro" id="IPR022644">
    <property type="entry name" value="De-COase2_N"/>
</dbReference>
<comment type="catalytic activity">
    <reaction evidence="5 7">
        <text>meso-2,6-diaminopimelate + H(+) = L-lysine + CO2</text>
        <dbReference type="Rhea" id="RHEA:15101"/>
        <dbReference type="ChEBI" id="CHEBI:15378"/>
        <dbReference type="ChEBI" id="CHEBI:16526"/>
        <dbReference type="ChEBI" id="CHEBI:32551"/>
        <dbReference type="ChEBI" id="CHEBI:57791"/>
        <dbReference type="EC" id="4.1.1.20"/>
    </reaction>
</comment>
<feature type="binding site" evidence="5">
    <location>
        <position position="331"/>
    </location>
    <ligand>
        <name>substrate</name>
    </ligand>
</feature>
<dbReference type="NCBIfam" id="TIGR01048">
    <property type="entry name" value="lysA"/>
    <property type="match status" value="1"/>
</dbReference>
<evidence type="ECO:0000256" key="5">
    <source>
        <dbReference type="HAMAP-Rule" id="MF_02120"/>
    </source>
</evidence>
<dbReference type="CDD" id="cd06828">
    <property type="entry name" value="PLPDE_III_DapDC"/>
    <property type="match status" value="1"/>
</dbReference>
<evidence type="ECO:0000256" key="2">
    <source>
        <dbReference type="ARBA" id="ARBA00022793"/>
    </source>
</evidence>
<dbReference type="InterPro" id="IPR002986">
    <property type="entry name" value="DAP_deCOOHase_LysA"/>
</dbReference>
<sequence length="441" mass="48160">MTSTASDPTFHRLLATHPNLHYDNKQGLMMDGTALAPLAERYGTPSWVISADTLRQRAHNVQAAFNERGLSMGYHFAVKAQDHQACLSVLAQCGFGADVVSGGELKRALTAGMKARHIVFSGIGKTDDELTYAIQQNIGQINIESIEELTRINHLAETLQQRVRVAFRVNPDIDAQTHSKITTGRAEDKFGIAYNLIPALYRRTQQEMKGVELVGLAVHLGSQMLAEAPFRKGYERIAELVKTLRADGLSVTDIDCGGGLGIAYRGEDAPPPALWAKVIAETLGGLDVHLHIEPGRWLAAPAGVLLARVIDVKEAARRFVIIDAGMNDLVRPAMYDSWHGILPLHAPPTDTLEERVDVVGPICESSDIFARQRTLPPLKKGDLIALLDAGAYGTVMSSTYNSRPFAAQIMISNGQEAVIRKRQTLDELLAQDVVPSWLARP</sequence>
<evidence type="ECO:0000313" key="9">
    <source>
        <dbReference type="EMBL" id="MCX5613987.1"/>
    </source>
</evidence>
<dbReference type="Proteomes" id="UP001165648">
    <property type="component" value="Unassembled WGS sequence"/>
</dbReference>
<keyword evidence="3 5" id="KW-0663">Pyridoxal phosphate</keyword>
<gene>
    <name evidence="5 9" type="primary">lysA</name>
    <name evidence="9" type="ORF">NQF64_01800</name>
</gene>
<feature type="modified residue" description="N6-(pyridoxal phosphate)lysine" evidence="5">
    <location>
        <position position="79"/>
    </location>
</feature>
<evidence type="ECO:0000256" key="6">
    <source>
        <dbReference type="NCBIfam" id="TIGR01048"/>
    </source>
</evidence>
<name>A0ABT3W4K1_9PROT</name>
<organism evidence="9 10">
    <name type="scientific">Bombella saccharophila</name>
    <dbReference type="NCBI Taxonomy" id="2967338"/>
    <lineage>
        <taxon>Bacteria</taxon>
        <taxon>Pseudomonadati</taxon>
        <taxon>Pseudomonadota</taxon>
        <taxon>Alphaproteobacteria</taxon>
        <taxon>Acetobacterales</taxon>
        <taxon>Acetobacteraceae</taxon>
        <taxon>Bombella</taxon>
    </lineage>
</organism>
<feature type="binding site" evidence="5">
    <location>
        <position position="364"/>
    </location>
    <ligand>
        <name>substrate</name>
    </ligand>
</feature>
<dbReference type="InterPro" id="IPR000183">
    <property type="entry name" value="Orn/DAP/Arg_de-COase"/>
</dbReference>
<feature type="binding site" evidence="5">
    <location>
        <position position="259"/>
    </location>
    <ligand>
        <name>pyridoxal 5'-phosphate</name>
        <dbReference type="ChEBI" id="CHEBI:597326"/>
    </ligand>
</feature>
<protein>
    <recommendedName>
        <fullName evidence="5 6">Diaminopimelate decarboxylase</fullName>
        <shortName evidence="5">DAP decarboxylase</shortName>
        <shortName evidence="5">DAPDC</shortName>
        <ecNumber evidence="5 6">4.1.1.20</ecNumber>
    </recommendedName>
</protein>
<dbReference type="EC" id="4.1.1.20" evidence="5 6"/>
<dbReference type="InterPro" id="IPR022657">
    <property type="entry name" value="De-COase2_CS"/>
</dbReference>
<comment type="caution">
    <text evidence="9">The sequence shown here is derived from an EMBL/GenBank/DDBJ whole genome shotgun (WGS) entry which is preliminary data.</text>
</comment>
<comment type="similarity">
    <text evidence="5">Belongs to the Orn/Lys/Arg decarboxylase class-II family. LysA subfamily.</text>
</comment>
<comment type="pathway">
    <text evidence="5 7">Amino-acid biosynthesis; L-lysine biosynthesis via DAP pathway; L-lysine from DL-2,6-diaminopimelate: step 1/1.</text>
</comment>
<evidence type="ECO:0000256" key="4">
    <source>
        <dbReference type="ARBA" id="ARBA00023239"/>
    </source>
</evidence>
<dbReference type="HAMAP" id="MF_02120">
    <property type="entry name" value="LysA"/>
    <property type="match status" value="1"/>
</dbReference>
<dbReference type="InterPro" id="IPR009006">
    <property type="entry name" value="Ala_racemase/Decarboxylase_C"/>
</dbReference>
<dbReference type="EMBL" id="JANIDW010000001">
    <property type="protein sequence ID" value="MCX5613987.1"/>
    <property type="molecule type" value="Genomic_DNA"/>
</dbReference>
<accession>A0ABT3W4K1</accession>
<dbReference type="SUPFAM" id="SSF51419">
    <property type="entry name" value="PLP-binding barrel"/>
    <property type="match status" value="1"/>
</dbReference>
<comment type="function">
    <text evidence="5">Specifically catalyzes the decarboxylation of meso-diaminopimelate (meso-DAP) to L-lysine.</text>
</comment>